<accession>U3CRI5</accession>
<keyword evidence="1" id="KW-0732">Signal</keyword>
<gene>
    <name evidence="2" type="ORF">VEZ01S_38_00870</name>
</gene>
<dbReference type="RefSeq" id="WP_021714400.1">
    <property type="nucleotide sequence ID" value="NZ_BATM01000038.1"/>
</dbReference>
<dbReference type="PANTHER" id="PTHR34801:SF6">
    <property type="entry name" value="SLL1620 PROTEIN"/>
    <property type="match status" value="1"/>
</dbReference>
<feature type="signal peptide" evidence="1">
    <location>
        <begin position="1"/>
        <end position="20"/>
    </location>
</feature>
<dbReference type="Pfam" id="PF07386">
    <property type="entry name" value="DUF1499"/>
    <property type="match status" value="1"/>
</dbReference>
<dbReference type="PANTHER" id="PTHR34801">
    <property type="entry name" value="EXPRESSED PROTEIN"/>
    <property type="match status" value="1"/>
</dbReference>
<keyword evidence="3" id="KW-1185">Reference proteome</keyword>
<dbReference type="STRING" id="1219080.VEZ01S_38_00870"/>
<evidence type="ECO:0000313" key="2">
    <source>
        <dbReference type="EMBL" id="GAD80698.1"/>
    </source>
</evidence>
<dbReference type="AlphaFoldDB" id="U3CRI5"/>
<feature type="chain" id="PRO_5004639632" description="DUF1499 domain-containing protein" evidence="1">
    <location>
        <begin position="21"/>
        <end position="141"/>
    </location>
</feature>
<evidence type="ECO:0000256" key="1">
    <source>
        <dbReference type="SAM" id="SignalP"/>
    </source>
</evidence>
<dbReference type="OrthoDB" id="9793534at2"/>
<evidence type="ECO:0008006" key="4">
    <source>
        <dbReference type="Google" id="ProtNLM"/>
    </source>
</evidence>
<sequence>MLKPLALLMASALVVGCSNGETVMSDRSILPCADKPNCVSTQDGREKYSLAPFVLKPNATLEAIETVALNLGRAKTADRQENYLRIEYTSKVFRFVDDLELRIIDDKLIVRSESRTGHSDLGVNRKRADALRAALLAAGLI</sequence>
<dbReference type="eggNOG" id="COG4446">
    <property type="taxonomic scope" value="Bacteria"/>
</dbReference>
<reference evidence="2 3" key="1">
    <citation type="submission" date="2013-09" db="EMBL/GenBank/DDBJ databases">
        <title>Whole genome shotgun sequence of Vibrio ezurae NBRC 102218.</title>
        <authorList>
            <person name="Yoshida I."/>
            <person name="Hosoyama A."/>
            <person name="Numata M."/>
            <person name="Hashimoto M."/>
            <person name="Hosoyama Y."/>
            <person name="Tsuchikane K."/>
            <person name="Noguchi M."/>
            <person name="Hirakata S."/>
            <person name="Ichikawa N."/>
            <person name="Ohji S."/>
            <person name="Yamazoe A."/>
            <person name="Fujita N."/>
        </authorList>
    </citation>
    <scope>NUCLEOTIDE SEQUENCE [LARGE SCALE GENOMIC DNA]</scope>
    <source>
        <strain evidence="2 3">NBRC 102218</strain>
    </source>
</reference>
<dbReference type="EMBL" id="BATM01000038">
    <property type="protein sequence ID" value="GAD80698.1"/>
    <property type="molecule type" value="Genomic_DNA"/>
</dbReference>
<protein>
    <recommendedName>
        <fullName evidence="4">DUF1499 domain-containing protein</fullName>
    </recommendedName>
</protein>
<dbReference type="Proteomes" id="UP000016562">
    <property type="component" value="Unassembled WGS sequence"/>
</dbReference>
<proteinExistence type="predicted"/>
<evidence type="ECO:0000313" key="3">
    <source>
        <dbReference type="Proteomes" id="UP000016562"/>
    </source>
</evidence>
<comment type="caution">
    <text evidence="2">The sequence shown here is derived from an EMBL/GenBank/DDBJ whole genome shotgun (WGS) entry which is preliminary data.</text>
</comment>
<name>U3CRI5_9VIBR</name>
<dbReference type="InterPro" id="IPR010865">
    <property type="entry name" value="DUF1499"/>
</dbReference>
<dbReference type="PROSITE" id="PS51257">
    <property type="entry name" value="PROKAR_LIPOPROTEIN"/>
    <property type="match status" value="1"/>
</dbReference>
<organism evidence="2 3">
    <name type="scientific">Vibrio ezurae NBRC 102218</name>
    <dbReference type="NCBI Taxonomy" id="1219080"/>
    <lineage>
        <taxon>Bacteria</taxon>
        <taxon>Pseudomonadati</taxon>
        <taxon>Pseudomonadota</taxon>
        <taxon>Gammaproteobacteria</taxon>
        <taxon>Vibrionales</taxon>
        <taxon>Vibrionaceae</taxon>
        <taxon>Vibrio</taxon>
    </lineage>
</organism>
<dbReference type="PIRSF" id="PIRSF026426">
    <property type="entry name" value="DUF1499"/>
    <property type="match status" value="1"/>
</dbReference>